<dbReference type="Proteomes" id="UP001251085">
    <property type="component" value="Unassembled WGS sequence"/>
</dbReference>
<comment type="caution">
    <text evidence="3">The sequence shown here is derived from an EMBL/GenBank/DDBJ whole genome shotgun (WGS) entry which is preliminary data.</text>
</comment>
<evidence type="ECO:0000256" key="2">
    <source>
        <dbReference type="SAM" id="MobiDB-lite"/>
    </source>
</evidence>
<evidence type="ECO:0000313" key="4">
    <source>
        <dbReference type="Proteomes" id="UP001251085"/>
    </source>
</evidence>
<evidence type="ECO:0000256" key="1">
    <source>
        <dbReference type="ARBA" id="ARBA00006479"/>
    </source>
</evidence>
<accession>A0ABU3EDS2</accession>
<dbReference type="SUPFAM" id="SSF53067">
    <property type="entry name" value="Actin-like ATPase domain"/>
    <property type="match status" value="1"/>
</dbReference>
<comment type="similarity">
    <text evidence="1">Belongs to the ROK (NagC/XylR) family.</text>
</comment>
<dbReference type="SUPFAM" id="SSF46785">
    <property type="entry name" value="Winged helix' DNA-binding domain"/>
    <property type="match status" value="1"/>
</dbReference>
<gene>
    <name evidence="3" type="ORF">RM190_10955</name>
</gene>
<feature type="region of interest" description="Disordered" evidence="2">
    <location>
        <begin position="1"/>
        <end position="29"/>
    </location>
</feature>
<dbReference type="Gene3D" id="1.10.10.10">
    <property type="entry name" value="Winged helix-like DNA-binding domain superfamily/Winged helix DNA-binding domain"/>
    <property type="match status" value="1"/>
</dbReference>
<organism evidence="3 4">
    <name type="scientific">Paracoccus broussonetiae</name>
    <dbReference type="NCBI Taxonomy" id="3075834"/>
    <lineage>
        <taxon>Bacteria</taxon>
        <taxon>Pseudomonadati</taxon>
        <taxon>Pseudomonadota</taxon>
        <taxon>Alphaproteobacteria</taxon>
        <taxon>Rhodobacterales</taxon>
        <taxon>Paracoccaceae</taxon>
        <taxon>Paracoccus</taxon>
    </lineage>
</organism>
<dbReference type="InterPro" id="IPR043129">
    <property type="entry name" value="ATPase_NBD"/>
</dbReference>
<keyword evidence="4" id="KW-1185">Reference proteome</keyword>
<sequence>MTARSETPGADRPRTARGNNPGRSRSHNRRVVLNLLRSMGALGRKELAEMTQLSTQAVANIIDELLAEGLLLDLGRRRSGRGQPPLQYAINPEGAMTIGMELSVTHLTVTVLDLGGVRRHESRTRIGDLPLEALVPMMAERVADLRRDLALPLLGVGLVMPGPFGIEGLSGVGPYNLPGWSAPAAAQALSEAIGVPVIVENDANAAAVGESLFGAGRSLPDFCLVYFGTGVGLGVITGGQPLRGANGNAGEIGHFIVVPDGRPCICGQSGCLERYASPHALQECLAATGRAADLASVEALHAGADPVLDGWITDAARHLSLVIAVLENIFDPETVILGGNLPDPVIDAILDRLAIGTSIASRAARRQPRVLRGQTGRLTAALGAAALPLYDAIMPRLDLAEPAGDAPEIPPSESA</sequence>
<reference evidence="4" key="1">
    <citation type="submission" date="2023-07" db="EMBL/GenBank/DDBJ databases">
        <title>Characterization of two Paracoccaceae strains isolated from Phycosphere and proposal of Xinfangfangia lacusdiani sp. nov.</title>
        <authorList>
            <person name="Deng Y."/>
            <person name="Zhang Y.Q."/>
        </authorList>
    </citation>
    <scope>NUCLEOTIDE SEQUENCE [LARGE SCALE GENOMIC DNA]</scope>
    <source>
        <strain evidence="4">CPCC 101403</strain>
    </source>
</reference>
<dbReference type="PANTHER" id="PTHR18964:SF149">
    <property type="entry name" value="BIFUNCTIONAL UDP-N-ACETYLGLUCOSAMINE 2-EPIMERASE_N-ACETYLMANNOSAMINE KINASE"/>
    <property type="match status" value="1"/>
</dbReference>
<dbReference type="Pfam" id="PF00480">
    <property type="entry name" value="ROK"/>
    <property type="match status" value="1"/>
</dbReference>
<proteinExistence type="inferred from homology"/>
<dbReference type="InterPro" id="IPR036388">
    <property type="entry name" value="WH-like_DNA-bd_sf"/>
</dbReference>
<evidence type="ECO:0000313" key="3">
    <source>
        <dbReference type="EMBL" id="MDT1062382.1"/>
    </source>
</evidence>
<protein>
    <submittedName>
        <fullName evidence="3">ROK family protein</fullName>
    </submittedName>
</protein>
<name>A0ABU3EDS2_9RHOB</name>
<dbReference type="Gene3D" id="3.30.420.40">
    <property type="match status" value="2"/>
</dbReference>
<dbReference type="PANTHER" id="PTHR18964">
    <property type="entry name" value="ROK (REPRESSOR, ORF, KINASE) FAMILY"/>
    <property type="match status" value="1"/>
</dbReference>
<dbReference type="InterPro" id="IPR036390">
    <property type="entry name" value="WH_DNA-bd_sf"/>
</dbReference>
<dbReference type="InterPro" id="IPR000600">
    <property type="entry name" value="ROK"/>
</dbReference>
<dbReference type="RefSeq" id="WP_311759479.1">
    <property type="nucleotide sequence ID" value="NZ_JAVRQI010000007.1"/>
</dbReference>
<dbReference type="EMBL" id="JAVRQI010000007">
    <property type="protein sequence ID" value="MDT1062382.1"/>
    <property type="molecule type" value="Genomic_DNA"/>
</dbReference>